<proteinExistence type="predicted"/>
<keyword evidence="1" id="KW-0812">Transmembrane</keyword>
<feature type="transmembrane region" description="Helical" evidence="1">
    <location>
        <begin position="41"/>
        <end position="63"/>
    </location>
</feature>
<evidence type="ECO:0000313" key="3">
    <source>
        <dbReference type="Proteomes" id="UP000228484"/>
    </source>
</evidence>
<protein>
    <submittedName>
        <fullName evidence="2">Uncharacterized protein</fullName>
    </submittedName>
</protein>
<organism evidence="2 3">
    <name type="scientific">Bacillus fungorum</name>
    <dbReference type="NCBI Taxonomy" id="2039284"/>
    <lineage>
        <taxon>Bacteria</taxon>
        <taxon>Bacillati</taxon>
        <taxon>Bacillota</taxon>
        <taxon>Bacilli</taxon>
        <taxon>Bacillales</taxon>
        <taxon>Bacillaceae</taxon>
        <taxon>Bacillus</taxon>
    </lineage>
</organism>
<gene>
    <name evidence="2" type="ORF">CO726_24790</name>
</gene>
<dbReference type="RefSeq" id="WP_099686018.1">
    <property type="nucleotide sequence ID" value="NZ_NWUW01000026.1"/>
</dbReference>
<dbReference type="AlphaFoldDB" id="A0A2G6Q7I1"/>
<dbReference type="EMBL" id="NWUW01000026">
    <property type="protein sequence ID" value="PIE92786.1"/>
    <property type="molecule type" value="Genomic_DNA"/>
</dbReference>
<feature type="transmembrane region" description="Helical" evidence="1">
    <location>
        <begin position="5"/>
        <end position="25"/>
    </location>
</feature>
<accession>A0A2G6Q7I1</accession>
<keyword evidence="3" id="KW-1185">Reference proteome</keyword>
<keyword evidence="1" id="KW-0472">Membrane</keyword>
<evidence type="ECO:0000256" key="1">
    <source>
        <dbReference type="SAM" id="Phobius"/>
    </source>
</evidence>
<evidence type="ECO:0000313" key="2">
    <source>
        <dbReference type="EMBL" id="PIE92786.1"/>
    </source>
</evidence>
<keyword evidence="1" id="KW-1133">Transmembrane helix</keyword>
<name>A0A2G6Q7I1_9BACI</name>
<sequence length="71" mass="8381">MRLSILKLVVILIAYSFSLFMRFYYLQDLGSDVARAVVPDFVLNAMFCLSLFFLIEVLIKGYLVKFERYEK</sequence>
<reference evidence="2 3" key="1">
    <citation type="submission" date="2017-09" db="EMBL/GenBank/DDBJ databases">
        <title>Biocontrol bacteria screening and application from spent mushroom substrate.</title>
        <authorList>
            <person name="Sun X."/>
        </authorList>
    </citation>
    <scope>NUCLEOTIDE SEQUENCE [LARGE SCALE GENOMIC DNA]</scope>
    <source>
        <strain evidence="2 3">100374</strain>
    </source>
</reference>
<dbReference type="Proteomes" id="UP000228484">
    <property type="component" value="Unassembled WGS sequence"/>
</dbReference>
<comment type="caution">
    <text evidence="2">The sequence shown here is derived from an EMBL/GenBank/DDBJ whole genome shotgun (WGS) entry which is preliminary data.</text>
</comment>